<feature type="chain" id="PRO_5034457971" description="Copper acquisition factor BIM1-like domain-containing protein" evidence="9">
    <location>
        <begin position="23"/>
        <end position="204"/>
    </location>
</feature>
<evidence type="ECO:0000256" key="9">
    <source>
        <dbReference type="SAM" id="SignalP"/>
    </source>
</evidence>
<feature type="region of interest" description="Disordered" evidence="8">
    <location>
        <begin position="159"/>
        <end position="179"/>
    </location>
</feature>
<dbReference type="Proteomes" id="UP000605846">
    <property type="component" value="Unassembled WGS sequence"/>
</dbReference>
<evidence type="ECO:0000256" key="7">
    <source>
        <dbReference type="ARBA" id="ARBA00037868"/>
    </source>
</evidence>
<dbReference type="PANTHER" id="PTHR34992">
    <property type="entry name" value="HYPHAL ANASTAMOSIS-7 PROTEIN"/>
    <property type="match status" value="1"/>
</dbReference>
<reference evidence="11" key="1">
    <citation type="submission" date="2020-01" db="EMBL/GenBank/DDBJ databases">
        <title>Genome Sequencing of Three Apophysomyces-Like Fungal Strains Confirms a Novel Fungal Genus in the Mucoromycota with divergent Burkholderia-like Endosymbiotic Bacteria.</title>
        <authorList>
            <person name="Stajich J.E."/>
            <person name="Macias A.M."/>
            <person name="Carter-House D."/>
            <person name="Lovett B."/>
            <person name="Kasson L.R."/>
            <person name="Berry K."/>
            <person name="Grigoriev I."/>
            <person name="Chang Y."/>
            <person name="Spatafora J."/>
            <person name="Kasson M.T."/>
        </authorList>
    </citation>
    <scope>NUCLEOTIDE SEQUENCE</scope>
    <source>
        <strain evidence="11">NRRL A-21654</strain>
    </source>
</reference>
<gene>
    <name evidence="11" type="ORF">EC973_003709</name>
</gene>
<dbReference type="EMBL" id="JABAYA010000214">
    <property type="protein sequence ID" value="KAF7722094.1"/>
    <property type="molecule type" value="Genomic_DNA"/>
</dbReference>
<dbReference type="CDD" id="cd21176">
    <property type="entry name" value="LPMO_auxiliary-like"/>
    <property type="match status" value="1"/>
</dbReference>
<protein>
    <recommendedName>
        <fullName evidence="10">Copper acquisition factor BIM1-like domain-containing protein</fullName>
    </recommendedName>
</protein>
<sequence>MARHFLVSFAATLLLLVSVVSAHFQLTYPASRGFNEDQEPTAPCGGFNTPQARTQFPLKNAFVEIMAHHPQYTYQVNVLINNQPSAADFTTANLKEIASGQRNYPMAACLSVNFANVTGATNGANATIQVLFNGGDGQLYQCTDVVLVDQAPNFNASQCVNADGSSPNNNGNSGSSTQPKNAASSLSVTSFLFAMMFLSGALLL</sequence>
<feature type="domain" description="Copper acquisition factor BIM1-like" evidence="10">
    <location>
        <begin position="21"/>
        <end position="163"/>
    </location>
</feature>
<evidence type="ECO:0000256" key="4">
    <source>
        <dbReference type="ARBA" id="ARBA00023136"/>
    </source>
</evidence>
<evidence type="ECO:0000256" key="6">
    <source>
        <dbReference type="ARBA" id="ARBA00023288"/>
    </source>
</evidence>
<feature type="signal peptide" evidence="9">
    <location>
        <begin position="1"/>
        <end position="22"/>
    </location>
</feature>
<evidence type="ECO:0000313" key="11">
    <source>
        <dbReference type="EMBL" id="KAF7722094.1"/>
    </source>
</evidence>
<dbReference type="GO" id="GO:0005886">
    <property type="term" value="C:plasma membrane"/>
    <property type="evidence" value="ECO:0007669"/>
    <property type="project" value="UniProtKB-SubCell"/>
</dbReference>
<feature type="compositionally biased region" description="Low complexity" evidence="8">
    <location>
        <begin position="164"/>
        <end position="176"/>
    </location>
</feature>
<evidence type="ECO:0000256" key="8">
    <source>
        <dbReference type="SAM" id="MobiDB-lite"/>
    </source>
</evidence>
<keyword evidence="5" id="KW-0325">Glycoprotein</keyword>
<dbReference type="InterPro" id="IPR046530">
    <property type="entry name" value="BIM1-like_dom"/>
</dbReference>
<accession>A0A8H7EM69</accession>
<dbReference type="GO" id="GO:0012505">
    <property type="term" value="C:endomembrane system"/>
    <property type="evidence" value="ECO:0007669"/>
    <property type="project" value="UniProtKB-SubCell"/>
</dbReference>
<comment type="subcellular location">
    <subcellularLocation>
        <location evidence="1">Cell membrane</location>
    </subcellularLocation>
    <subcellularLocation>
        <location evidence="7">Endomembrane system</location>
        <topology evidence="7">Lipid-anchor</topology>
    </subcellularLocation>
</comment>
<dbReference type="InterPro" id="IPR046936">
    <property type="entry name" value="BIM1-like"/>
</dbReference>
<keyword evidence="4" id="KW-0472">Membrane</keyword>
<evidence type="ECO:0000256" key="3">
    <source>
        <dbReference type="ARBA" id="ARBA00022729"/>
    </source>
</evidence>
<keyword evidence="2" id="KW-1003">Cell membrane</keyword>
<evidence type="ECO:0000256" key="5">
    <source>
        <dbReference type="ARBA" id="ARBA00023180"/>
    </source>
</evidence>
<organism evidence="11 12">
    <name type="scientific">Apophysomyces ossiformis</name>
    <dbReference type="NCBI Taxonomy" id="679940"/>
    <lineage>
        <taxon>Eukaryota</taxon>
        <taxon>Fungi</taxon>
        <taxon>Fungi incertae sedis</taxon>
        <taxon>Mucoromycota</taxon>
        <taxon>Mucoromycotina</taxon>
        <taxon>Mucoromycetes</taxon>
        <taxon>Mucorales</taxon>
        <taxon>Mucorineae</taxon>
        <taxon>Mucoraceae</taxon>
        <taxon>Apophysomyces</taxon>
    </lineage>
</organism>
<evidence type="ECO:0000256" key="2">
    <source>
        <dbReference type="ARBA" id="ARBA00022475"/>
    </source>
</evidence>
<keyword evidence="6" id="KW-0449">Lipoprotein</keyword>
<dbReference type="Pfam" id="PF20238">
    <property type="entry name" value="BIM1-like_dom"/>
    <property type="match status" value="1"/>
</dbReference>
<proteinExistence type="predicted"/>
<dbReference type="AlphaFoldDB" id="A0A8H7EM69"/>
<evidence type="ECO:0000259" key="10">
    <source>
        <dbReference type="Pfam" id="PF20238"/>
    </source>
</evidence>
<keyword evidence="12" id="KW-1185">Reference proteome</keyword>
<comment type="caution">
    <text evidence="11">The sequence shown here is derived from an EMBL/GenBank/DDBJ whole genome shotgun (WGS) entry which is preliminary data.</text>
</comment>
<evidence type="ECO:0000313" key="12">
    <source>
        <dbReference type="Proteomes" id="UP000605846"/>
    </source>
</evidence>
<name>A0A8H7EM69_9FUNG</name>
<keyword evidence="3 9" id="KW-0732">Signal</keyword>
<evidence type="ECO:0000256" key="1">
    <source>
        <dbReference type="ARBA" id="ARBA00004236"/>
    </source>
</evidence>
<dbReference type="OrthoDB" id="2146436at2759"/>